<name>A0A2V1ITZ5_9BACT</name>
<sequence>MKNQQDNLGSQDGKIDLKMWMEEHPQEYGEFAAAMGEADSLEVFLLGAAAFLSSPEFQKRLENMIDLDNLDLDELLKIIRESGYARIVLSGQPADSEWAKYRLPFAAWLKYGRSSEMMIDNIEEAAESIDNKQYQWQLAKFMKIFLAREVEDKRRSRKDLKEYLDYRMSVDNGNLADWALEGIDESKPTAKITENAELSHDLLSLLASHGSEIVKRIGKWIETHIRGVDIAHLYVALVESGELDPSTPVKRFVEILSATFPECKIVGERQVQKSVNTLQDLSPNRKRFIKDEPEHRFAIDSIKTDVLRIDPDGVD</sequence>
<dbReference type="Pfam" id="PF19509">
    <property type="entry name" value="DUF6043"/>
    <property type="match status" value="1"/>
</dbReference>
<evidence type="ECO:0000313" key="2">
    <source>
        <dbReference type="Proteomes" id="UP000244925"/>
    </source>
</evidence>
<dbReference type="InterPro" id="IPR046106">
    <property type="entry name" value="DUF6043"/>
</dbReference>
<evidence type="ECO:0000313" key="1">
    <source>
        <dbReference type="EMBL" id="PWB08161.1"/>
    </source>
</evidence>
<organism evidence="1 2">
    <name type="scientific">Paramuribaculum intestinale</name>
    <dbReference type="NCBI Taxonomy" id="2094151"/>
    <lineage>
        <taxon>Bacteria</taxon>
        <taxon>Pseudomonadati</taxon>
        <taxon>Bacteroidota</taxon>
        <taxon>Bacteroidia</taxon>
        <taxon>Bacteroidales</taxon>
        <taxon>Muribaculaceae</taxon>
        <taxon>Paramuribaculum</taxon>
    </lineage>
</organism>
<dbReference type="AlphaFoldDB" id="A0A2V1ITZ5"/>
<protein>
    <submittedName>
        <fullName evidence="1">Uncharacterized protein</fullName>
    </submittedName>
</protein>
<gene>
    <name evidence="1" type="ORF">C5O25_04795</name>
</gene>
<dbReference type="GeneID" id="93424952"/>
<keyword evidence="2" id="KW-1185">Reference proteome</keyword>
<dbReference type="RefSeq" id="WP_107035598.1">
    <property type="nucleotide sequence ID" value="NZ_CP098825.1"/>
</dbReference>
<dbReference type="Proteomes" id="UP000244925">
    <property type="component" value="Unassembled WGS sequence"/>
</dbReference>
<dbReference type="EMBL" id="PUBV01000007">
    <property type="protein sequence ID" value="PWB08161.1"/>
    <property type="molecule type" value="Genomic_DNA"/>
</dbReference>
<comment type="caution">
    <text evidence="1">The sequence shown here is derived from an EMBL/GenBank/DDBJ whole genome shotgun (WGS) entry which is preliminary data.</text>
</comment>
<proteinExistence type="predicted"/>
<accession>A0A2V1ITZ5</accession>
<reference evidence="2" key="1">
    <citation type="submission" date="2018-02" db="EMBL/GenBank/DDBJ databases">
        <authorList>
            <person name="Clavel T."/>
            <person name="Strowig T."/>
        </authorList>
    </citation>
    <scope>NUCLEOTIDE SEQUENCE [LARGE SCALE GENOMIC DNA]</scope>
    <source>
        <strain evidence="2">DSM 100764</strain>
    </source>
</reference>